<dbReference type="EMBL" id="LAZR01031186">
    <property type="protein sequence ID" value="KKL54473.1"/>
    <property type="molecule type" value="Genomic_DNA"/>
</dbReference>
<protein>
    <submittedName>
        <fullName evidence="1">Uncharacterized protein</fullName>
    </submittedName>
</protein>
<gene>
    <name evidence="1" type="ORF">LCGC14_2265040</name>
</gene>
<dbReference type="AlphaFoldDB" id="A0A0F9CYL4"/>
<proteinExistence type="predicted"/>
<organism evidence="1">
    <name type="scientific">marine sediment metagenome</name>
    <dbReference type="NCBI Taxonomy" id="412755"/>
    <lineage>
        <taxon>unclassified sequences</taxon>
        <taxon>metagenomes</taxon>
        <taxon>ecological metagenomes</taxon>
    </lineage>
</organism>
<evidence type="ECO:0000313" key="1">
    <source>
        <dbReference type="EMBL" id="KKL54473.1"/>
    </source>
</evidence>
<reference evidence="1" key="1">
    <citation type="journal article" date="2015" name="Nature">
        <title>Complex archaea that bridge the gap between prokaryotes and eukaryotes.</title>
        <authorList>
            <person name="Spang A."/>
            <person name="Saw J.H."/>
            <person name="Jorgensen S.L."/>
            <person name="Zaremba-Niedzwiedzka K."/>
            <person name="Martijn J."/>
            <person name="Lind A.E."/>
            <person name="van Eijk R."/>
            <person name="Schleper C."/>
            <person name="Guy L."/>
            <person name="Ettema T.J."/>
        </authorList>
    </citation>
    <scope>NUCLEOTIDE SEQUENCE</scope>
</reference>
<accession>A0A0F9CYL4</accession>
<sequence>MFLLARIFGKKVVGRDVCNGIVYSITAYAYRGIMYVTEQGIAFKTK</sequence>
<name>A0A0F9CYL4_9ZZZZ</name>
<comment type="caution">
    <text evidence="1">The sequence shown here is derived from an EMBL/GenBank/DDBJ whole genome shotgun (WGS) entry which is preliminary data.</text>
</comment>